<keyword evidence="2 5" id="KW-0812">Transmembrane</keyword>
<accession>A0A198UDX5</accession>
<dbReference type="RefSeq" id="WP_196759134.1">
    <property type="nucleotide sequence ID" value="NZ_LXHB01000007.1"/>
</dbReference>
<comment type="caution">
    <text evidence="7">The sequence shown here is derived from an EMBL/GenBank/DDBJ whole genome shotgun (WGS) entry which is preliminary data.</text>
</comment>
<feature type="transmembrane region" description="Helical" evidence="5">
    <location>
        <begin position="184"/>
        <end position="203"/>
    </location>
</feature>
<evidence type="ECO:0000256" key="1">
    <source>
        <dbReference type="ARBA" id="ARBA00004141"/>
    </source>
</evidence>
<dbReference type="InterPro" id="IPR005829">
    <property type="entry name" value="Sugar_transporter_CS"/>
</dbReference>
<comment type="subcellular location">
    <subcellularLocation>
        <location evidence="1">Membrane</location>
        <topology evidence="1">Multi-pass membrane protein</topology>
    </subcellularLocation>
</comment>
<dbReference type="GO" id="GO:0046943">
    <property type="term" value="F:carboxylic acid transmembrane transporter activity"/>
    <property type="evidence" value="ECO:0007669"/>
    <property type="project" value="TreeGrafter"/>
</dbReference>
<organism evidence="7 8">
    <name type="scientific">Moraxella catarrhalis</name>
    <name type="common">Branhamella catarrhalis</name>
    <dbReference type="NCBI Taxonomy" id="480"/>
    <lineage>
        <taxon>Bacteria</taxon>
        <taxon>Pseudomonadati</taxon>
        <taxon>Pseudomonadota</taxon>
        <taxon>Gammaproteobacteria</taxon>
        <taxon>Moraxellales</taxon>
        <taxon>Moraxellaceae</taxon>
        <taxon>Moraxella</taxon>
    </lineage>
</organism>
<dbReference type="InterPro" id="IPR036259">
    <property type="entry name" value="MFS_trans_sf"/>
</dbReference>
<dbReference type="InterPro" id="IPR020846">
    <property type="entry name" value="MFS_dom"/>
</dbReference>
<evidence type="ECO:0000256" key="2">
    <source>
        <dbReference type="ARBA" id="ARBA00022692"/>
    </source>
</evidence>
<keyword evidence="3 5" id="KW-1133">Transmembrane helix</keyword>
<dbReference type="PANTHER" id="PTHR23508">
    <property type="entry name" value="CARBOXYLIC ACID TRANSPORTER PROTEIN HOMOLOG"/>
    <property type="match status" value="1"/>
</dbReference>
<evidence type="ECO:0000256" key="4">
    <source>
        <dbReference type="ARBA" id="ARBA00023136"/>
    </source>
</evidence>
<evidence type="ECO:0000259" key="6">
    <source>
        <dbReference type="PROSITE" id="PS50850"/>
    </source>
</evidence>
<feature type="transmembrane region" description="Helical" evidence="5">
    <location>
        <begin position="418"/>
        <end position="438"/>
    </location>
</feature>
<dbReference type="SUPFAM" id="SSF103473">
    <property type="entry name" value="MFS general substrate transporter"/>
    <property type="match status" value="1"/>
</dbReference>
<dbReference type="EMBL" id="LXHC01000028">
    <property type="protein sequence ID" value="OAU94633.1"/>
    <property type="molecule type" value="Genomic_DNA"/>
</dbReference>
<dbReference type="Proteomes" id="UP000078228">
    <property type="component" value="Unassembled WGS sequence"/>
</dbReference>
<feature type="transmembrane region" description="Helical" evidence="5">
    <location>
        <begin position="119"/>
        <end position="140"/>
    </location>
</feature>
<feature type="transmembrane region" description="Helical" evidence="5">
    <location>
        <begin position="354"/>
        <end position="378"/>
    </location>
</feature>
<dbReference type="Pfam" id="PF07690">
    <property type="entry name" value="MFS_1"/>
    <property type="match status" value="1"/>
</dbReference>
<evidence type="ECO:0000256" key="5">
    <source>
        <dbReference type="SAM" id="Phobius"/>
    </source>
</evidence>
<dbReference type="PROSITE" id="PS00216">
    <property type="entry name" value="SUGAR_TRANSPORT_1"/>
    <property type="match status" value="1"/>
</dbReference>
<feature type="domain" description="Major facilitator superfamily (MFS) profile" evidence="6">
    <location>
        <begin position="29"/>
        <end position="441"/>
    </location>
</feature>
<dbReference type="PATRIC" id="fig|480.237.peg.1250"/>
<name>A0A198UDX5_MORCA</name>
<feature type="transmembrane region" description="Helical" evidence="5">
    <location>
        <begin position="63"/>
        <end position="82"/>
    </location>
</feature>
<dbReference type="GO" id="GO:0005886">
    <property type="term" value="C:plasma membrane"/>
    <property type="evidence" value="ECO:0007669"/>
    <property type="project" value="TreeGrafter"/>
</dbReference>
<dbReference type="AlphaFoldDB" id="A0A198UDX5"/>
<feature type="transmembrane region" description="Helical" evidence="5">
    <location>
        <begin position="390"/>
        <end position="412"/>
    </location>
</feature>
<reference evidence="7 8" key="1">
    <citation type="journal article" date="2016" name="Genome Biol. Evol.">
        <title>Comparative Genomic Analyses of the Moraxella catarrhalis Serosensitive and Seroresistant Lineages Demonstrate Their Independent Evolution.</title>
        <authorList>
            <person name="Earl J.P."/>
            <person name="de Vries S.P."/>
            <person name="Ahmed A."/>
            <person name="Powell E."/>
            <person name="Schultz M.P."/>
            <person name="Hermans P.W."/>
            <person name="Hill D.J."/>
            <person name="Zhou Z."/>
            <person name="Constantinidou C.I."/>
            <person name="Hu F.Z."/>
            <person name="Bootsma H.J."/>
            <person name="Ehrlich G.D."/>
        </authorList>
    </citation>
    <scope>NUCLEOTIDE SEQUENCE [LARGE SCALE GENOMIC DNA]</scope>
    <source>
        <strain evidence="7 8">Z7542</strain>
    </source>
</reference>
<feature type="transmembrane region" description="Helical" evidence="5">
    <location>
        <begin position="94"/>
        <end position="113"/>
    </location>
</feature>
<feature type="transmembrane region" description="Helical" evidence="5">
    <location>
        <begin position="152"/>
        <end position="172"/>
    </location>
</feature>
<evidence type="ECO:0000313" key="8">
    <source>
        <dbReference type="Proteomes" id="UP000078228"/>
    </source>
</evidence>
<dbReference type="PROSITE" id="PS50850">
    <property type="entry name" value="MFS"/>
    <property type="match status" value="1"/>
</dbReference>
<feature type="transmembrane region" description="Helical" evidence="5">
    <location>
        <begin position="303"/>
        <end position="322"/>
    </location>
</feature>
<sequence>MQIMQNANKVVNVQEFLDKNKFSAYQWMIFIICLLVAFFDGMDTAAIGYIAPSLLEEWGMEKSQLAPVLSAALFGLVIGAMTSGPLADKFGRKLVLTSSLIIFSGLCVASAFAQDLTQLTVLRFITGLGLGAAMPNAVAMLSEYCPTNKRSLILNTMYCGFPVGAAAGGFFASYIIPEYGWRTALFWCGFLPLILGFLMIFIMPRSASFLVSKESLENEVRKILKRINPTENLENATFIIPENKIAGQTSNPIAMVLNKHFRAGSVLLWLSYFSGLIIFYAMINWMPVLFKEVNMPAELGPRISGLFALGGLGAIASGYLMDRFNGNKLIALLSFLTAISVACIGWALGQGLGMLIVVVLFAGIVQNTAQSSLPALAAKFYPTECRATGVSWMLGIGRFGAIAGTFLTGQLLAWNLDFVTIFIILAIPSLILSLCLILKQKIYQDS</sequence>
<proteinExistence type="predicted"/>
<protein>
    <submittedName>
        <fullName evidence="7">4-hydroxybenzoate transporter</fullName>
    </submittedName>
</protein>
<keyword evidence="8" id="KW-1185">Reference proteome</keyword>
<dbReference type="PANTHER" id="PTHR23508:SF10">
    <property type="entry name" value="CARBOXYLIC ACID TRANSPORTER PROTEIN HOMOLOG"/>
    <property type="match status" value="1"/>
</dbReference>
<gene>
    <name evidence="7" type="ORF">AO384_1990</name>
</gene>
<dbReference type="Gene3D" id="1.20.1250.20">
    <property type="entry name" value="MFS general substrate transporter like domains"/>
    <property type="match status" value="1"/>
</dbReference>
<evidence type="ECO:0000313" key="7">
    <source>
        <dbReference type="EMBL" id="OAU94633.1"/>
    </source>
</evidence>
<dbReference type="InterPro" id="IPR011701">
    <property type="entry name" value="MFS"/>
</dbReference>
<dbReference type="CDD" id="cd17365">
    <property type="entry name" value="MFS_PcaK_like"/>
    <property type="match status" value="1"/>
</dbReference>
<evidence type="ECO:0000256" key="3">
    <source>
        <dbReference type="ARBA" id="ARBA00022989"/>
    </source>
</evidence>
<keyword evidence="4 5" id="KW-0472">Membrane</keyword>
<feature type="transmembrane region" description="Helical" evidence="5">
    <location>
        <begin position="27"/>
        <end position="51"/>
    </location>
</feature>
<feature type="transmembrane region" description="Helical" evidence="5">
    <location>
        <begin position="266"/>
        <end position="283"/>
    </location>
</feature>
<feature type="transmembrane region" description="Helical" evidence="5">
    <location>
        <begin position="329"/>
        <end position="348"/>
    </location>
</feature>